<comment type="pathway">
    <text evidence="2">Amino-acid biosynthesis; L-proline biosynthesis; L-glutamate 5-semialdehyde from L-ornithine: step 1/1.</text>
</comment>
<evidence type="ECO:0000313" key="10">
    <source>
        <dbReference type="EMBL" id="PDT24430.1"/>
    </source>
</evidence>
<comment type="cofactor">
    <cofactor evidence="1">
        <name>pyridoxal 5'-phosphate</name>
        <dbReference type="ChEBI" id="CHEBI:597326"/>
    </cofactor>
</comment>
<evidence type="ECO:0000313" key="11">
    <source>
        <dbReference type="Proteomes" id="UP000219914"/>
    </source>
</evidence>
<dbReference type="GO" id="GO:0004587">
    <property type="term" value="F:ornithine aminotransferase activity"/>
    <property type="evidence" value="ECO:0007669"/>
    <property type="project" value="UniProtKB-EC"/>
</dbReference>
<dbReference type="PROSITE" id="PS00600">
    <property type="entry name" value="AA_TRANSFER_CLASS_3"/>
    <property type="match status" value="1"/>
</dbReference>
<gene>
    <name evidence="9" type="primary">rocD</name>
    <name evidence="10" type="ORF">CO674_06990</name>
    <name evidence="9" type="ORF">RJJ65_14955</name>
</gene>
<evidence type="ECO:0000256" key="8">
    <source>
        <dbReference type="RuleBase" id="RU003560"/>
    </source>
</evidence>
<keyword evidence="6 8" id="KW-0663">Pyridoxal phosphate</keyword>
<organism evidence="9 12">
    <name type="scientific">Rhizobium hidalgonense</name>
    <dbReference type="NCBI Taxonomy" id="1538159"/>
    <lineage>
        <taxon>Bacteria</taxon>
        <taxon>Pseudomonadati</taxon>
        <taxon>Pseudomonadota</taxon>
        <taxon>Alphaproteobacteria</taxon>
        <taxon>Hyphomicrobiales</taxon>
        <taxon>Rhizobiaceae</taxon>
        <taxon>Rhizobium/Agrobacterium group</taxon>
        <taxon>Rhizobium</taxon>
    </lineage>
</organism>
<evidence type="ECO:0000256" key="4">
    <source>
        <dbReference type="ARBA" id="ARBA00022576"/>
    </source>
</evidence>
<dbReference type="NCBIfam" id="TIGR01885">
    <property type="entry name" value="Orn_aminotrans"/>
    <property type="match status" value="1"/>
</dbReference>
<protein>
    <recommendedName>
        <fullName evidence="3">ornithine aminotransferase</fullName>
        <ecNumber evidence="3">2.6.1.13</ecNumber>
    </recommendedName>
    <alternativeName>
        <fullName evidence="7">Ornithine--oxo-acid aminotransferase</fullName>
    </alternativeName>
</protein>
<dbReference type="Gene3D" id="3.90.1150.10">
    <property type="entry name" value="Aspartate Aminotransferase, domain 1"/>
    <property type="match status" value="1"/>
</dbReference>
<evidence type="ECO:0000256" key="1">
    <source>
        <dbReference type="ARBA" id="ARBA00001933"/>
    </source>
</evidence>
<dbReference type="EMBL" id="JAVLSF010000007">
    <property type="protein sequence ID" value="MDR9773948.1"/>
    <property type="molecule type" value="Genomic_DNA"/>
</dbReference>
<dbReference type="InterPro" id="IPR015421">
    <property type="entry name" value="PyrdxlP-dep_Trfase_major"/>
</dbReference>
<dbReference type="Proteomes" id="UP001268610">
    <property type="component" value="Unassembled WGS sequence"/>
</dbReference>
<dbReference type="EMBL" id="NWSY01000004">
    <property type="protein sequence ID" value="PDT24430.1"/>
    <property type="molecule type" value="Genomic_DNA"/>
</dbReference>
<dbReference type="GO" id="GO:0030170">
    <property type="term" value="F:pyridoxal phosphate binding"/>
    <property type="evidence" value="ECO:0007669"/>
    <property type="project" value="InterPro"/>
</dbReference>
<keyword evidence="5 9" id="KW-0808">Transferase</keyword>
<accession>A0A2A6KIU3</accession>
<dbReference type="FunFam" id="3.90.1150.10:FF:000152">
    <property type="entry name" value="Ornithine aminotransferase"/>
    <property type="match status" value="1"/>
</dbReference>
<dbReference type="SUPFAM" id="SSF53383">
    <property type="entry name" value="PLP-dependent transferases"/>
    <property type="match status" value="1"/>
</dbReference>
<evidence type="ECO:0000313" key="9">
    <source>
        <dbReference type="EMBL" id="MDR9773948.1"/>
    </source>
</evidence>
<comment type="caution">
    <text evidence="9">The sequence shown here is derived from an EMBL/GenBank/DDBJ whole genome shotgun (WGS) entry which is preliminary data.</text>
</comment>
<dbReference type="EC" id="2.6.1.13" evidence="3"/>
<dbReference type="GO" id="GO:0055129">
    <property type="term" value="P:L-proline biosynthetic process"/>
    <property type="evidence" value="ECO:0007669"/>
    <property type="project" value="UniProtKB-UniPathway"/>
</dbReference>
<sequence>MNTSEKLIATEQRLGANNYKPLDVVLTRGEGVHVWDTDGNRYLDCLSAYSAVNQGHCHPKILAAMVEQAGRLTLTSRAFRNDQLAYLYEELAALTGSHKILPMNSGAEAVETAIKAVRKWGYEVKGVPEGQAEIIVCADNFHGRTLSIISFSTDPDARTGFGPYTSGFRTIPFGDAEAFESAINGNTVAALIEPIQGEAGVIIPPAGYFTRIRELCTDSNVTLILDEIQTGLGRTGKLLAEEHEGIEADVTLIGKALSGGFYPVSAVLSNSAVLGVLKPGQHGSTFGGNPLACAVARAALKVLTEEGMIENAAVMGDYFLEGLRSIRSNIVKDVRGRGLMMAVELEPEAGGARQYCHALKERGLLAKDTHDHTIRLAPPLVITREQVDWAVSQIEKTIS</sequence>
<dbReference type="InterPro" id="IPR015424">
    <property type="entry name" value="PyrdxlP-dep_Trfase"/>
</dbReference>
<keyword evidence="11" id="KW-1185">Reference proteome</keyword>
<dbReference type="RefSeq" id="WP_097533317.1">
    <property type="nucleotide sequence ID" value="NZ_CP054027.1"/>
</dbReference>
<keyword evidence="4 9" id="KW-0032">Aminotransferase</keyword>
<evidence type="ECO:0000256" key="3">
    <source>
        <dbReference type="ARBA" id="ARBA00012924"/>
    </source>
</evidence>
<dbReference type="InterPro" id="IPR050103">
    <property type="entry name" value="Class-III_PLP-dep_AT"/>
</dbReference>
<reference evidence="9" key="2">
    <citation type="submission" date="2023-04" db="EMBL/GenBank/DDBJ databases">
        <title>Genomic characterization of faba bean (Vicia faba) microsymbionts in Mexican soils.</title>
        <authorList>
            <person name="Rivera Orduna F.N."/>
            <person name="Guevara-Luna J."/>
            <person name="Yan J."/>
            <person name="Arroyo-Herrera I."/>
            <person name="Li Y."/>
            <person name="Vasquez-Murrieta M.S."/>
            <person name="Wang E.T."/>
        </authorList>
    </citation>
    <scope>NUCLEOTIDE SEQUENCE</scope>
    <source>
        <strain evidence="9">CH26</strain>
    </source>
</reference>
<dbReference type="InterPro" id="IPR005814">
    <property type="entry name" value="Aminotrans_3"/>
</dbReference>
<dbReference type="AlphaFoldDB" id="A0A2A6KIU3"/>
<dbReference type="InterPro" id="IPR049704">
    <property type="entry name" value="Aminotrans_3_PPA_site"/>
</dbReference>
<dbReference type="Proteomes" id="UP000219914">
    <property type="component" value="Unassembled WGS sequence"/>
</dbReference>
<evidence type="ECO:0000256" key="5">
    <source>
        <dbReference type="ARBA" id="ARBA00022679"/>
    </source>
</evidence>
<dbReference type="InterPro" id="IPR010164">
    <property type="entry name" value="Orn_aminotrans"/>
</dbReference>
<dbReference type="InterPro" id="IPR015422">
    <property type="entry name" value="PyrdxlP-dep_Trfase_small"/>
</dbReference>
<dbReference type="Pfam" id="PF00202">
    <property type="entry name" value="Aminotran_3"/>
    <property type="match status" value="1"/>
</dbReference>
<evidence type="ECO:0000256" key="2">
    <source>
        <dbReference type="ARBA" id="ARBA00004998"/>
    </source>
</evidence>
<dbReference type="FunFam" id="3.40.640.10:FF:000011">
    <property type="entry name" value="Ornithine aminotransferase"/>
    <property type="match status" value="1"/>
</dbReference>
<dbReference type="PANTHER" id="PTHR11986:SF18">
    <property type="entry name" value="ORNITHINE AMINOTRANSFERASE, MITOCHONDRIAL"/>
    <property type="match status" value="1"/>
</dbReference>
<evidence type="ECO:0000256" key="6">
    <source>
        <dbReference type="ARBA" id="ARBA00022898"/>
    </source>
</evidence>
<proteinExistence type="inferred from homology"/>
<evidence type="ECO:0000256" key="7">
    <source>
        <dbReference type="ARBA" id="ARBA00030587"/>
    </source>
</evidence>
<dbReference type="PANTHER" id="PTHR11986">
    <property type="entry name" value="AMINOTRANSFERASE CLASS III"/>
    <property type="match status" value="1"/>
</dbReference>
<dbReference type="Gene3D" id="3.40.640.10">
    <property type="entry name" value="Type I PLP-dependent aspartate aminotransferase-like (Major domain)"/>
    <property type="match status" value="1"/>
</dbReference>
<name>A0A2A6KIU3_9HYPH</name>
<dbReference type="GO" id="GO:0042802">
    <property type="term" value="F:identical protein binding"/>
    <property type="evidence" value="ECO:0007669"/>
    <property type="project" value="TreeGrafter"/>
</dbReference>
<dbReference type="PIRSF" id="PIRSF000521">
    <property type="entry name" value="Transaminase_4ab_Lys_Orn"/>
    <property type="match status" value="1"/>
</dbReference>
<dbReference type="CDD" id="cd00610">
    <property type="entry name" value="OAT_like"/>
    <property type="match status" value="1"/>
</dbReference>
<evidence type="ECO:0000313" key="12">
    <source>
        <dbReference type="Proteomes" id="UP001268610"/>
    </source>
</evidence>
<reference evidence="10 11" key="1">
    <citation type="submission" date="2017-09" db="EMBL/GenBank/DDBJ databases">
        <title>Comparative genomics of rhizobia isolated from Phaseolus vulgaris in China.</title>
        <authorList>
            <person name="Tong W."/>
        </authorList>
    </citation>
    <scope>NUCLEOTIDE SEQUENCE [LARGE SCALE GENOMIC DNA]</scope>
    <source>
        <strain evidence="10 11">FH14</strain>
    </source>
</reference>
<comment type="similarity">
    <text evidence="8">Belongs to the class-III pyridoxal-phosphate-dependent aminotransferase family.</text>
</comment>